<evidence type="ECO:0000313" key="2">
    <source>
        <dbReference type="Proteomes" id="UP001165960"/>
    </source>
</evidence>
<comment type="caution">
    <text evidence="1">The sequence shown here is derived from an EMBL/GenBank/DDBJ whole genome shotgun (WGS) entry which is preliminary data.</text>
</comment>
<gene>
    <name evidence="1" type="ORF">DSO57_1015572</name>
</gene>
<dbReference type="EMBL" id="QTSX02006451">
    <property type="protein sequence ID" value="KAJ9054366.1"/>
    <property type="molecule type" value="Genomic_DNA"/>
</dbReference>
<proteinExistence type="predicted"/>
<organism evidence="1 2">
    <name type="scientific">Entomophthora muscae</name>
    <dbReference type="NCBI Taxonomy" id="34485"/>
    <lineage>
        <taxon>Eukaryota</taxon>
        <taxon>Fungi</taxon>
        <taxon>Fungi incertae sedis</taxon>
        <taxon>Zoopagomycota</taxon>
        <taxon>Entomophthoromycotina</taxon>
        <taxon>Entomophthoromycetes</taxon>
        <taxon>Entomophthorales</taxon>
        <taxon>Entomophthoraceae</taxon>
        <taxon>Entomophthora</taxon>
    </lineage>
</organism>
<sequence length="203" mass="22278">MGMVSVLIGSLVTGLNPSAAIHLLDGMFPSRWVPENLVLFSELHTAELTSPAPSLLLCLSFWLPNTVASSPSPVVADEFASFLEQWTNSQSPIKLFSFILANASPETRKWPLSMFELVPTIFLNSNYLLLLISSSNELTTMSLAALDHFEVNTDENIFDCSNMWLPASLLITTSTEVNLPGNNLLLKKDYVLVDFSSLVLAVL</sequence>
<reference evidence="1" key="1">
    <citation type="submission" date="2022-04" db="EMBL/GenBank/DDBJ databases">
        <title>Genome of the entomopathogenic fungus Entomophthora muscae.</title>
        <authorList>
            <person name="Elya C."/>
            <person name="Lovett B.R."/>
            <person name="Lee E."/>
            <person name="Macias A.M."/>
            <person name="Hajek A.E."/>
            <person name="De Bivort B.L."/>
            <person name="Kasson M.T."/>
            <person name="De Fine Licht H.H."/>
            <person name="Stajich J.E."/>
        </authorList>
    </citation>
    <scope>NUCLEOTIDE SEQUENCE</scope>
    <source>
        <strain evidence="1">Berkeley</strain>
    </source>
</reference>
<accession>A0ACC2RWE1</accession>
<keyword evidence="2" id="KW-1185">Reference proteome</keyword>
<dbReference type="Proteomes" id="UP001165960">
    <property type="component" value="Unassembled WGS sequence"/>
</dbReference>
<name>A0ACC2RWE1_9FUNG</name>
<evidence type="ECO:0000313" key="1">
    <source>
        <dbReference type="EMBL" id="KAJ9054366.1"/>
    </source>
</evidence>
<protein>
    <submittedName>
        <fullName evidence="1">Uncharacterized protein</fullName>
    </submittedName>
</protein>